<protein>
    <recommendedName>
        <fullName evidence="4">WAPL domain-containing protein</fullName>
    </recommendedName>
</protein>
<evidence type="ECO:0000313" key="3">
    <source>
        <dbReference type="Proteomes" id="UP000095751"/>
    </source>
</evidence>
<keyword evidence="3" id="KW-1185">Reference proteome</keyword>
<gene>
    <name evidence="2" type="ORF">FRACYDRAFT_242124</name>
</gene>
<accession>A0A1E7F7E1</accession>
<name>A0A1E7F7E1_9STRA</name>
<evidence type="ECO:0008006" key="4">
    <source>
        <dbReference type="Google" id="ProtNLM"/>
    </source>
</evidence>
<proteinExistence type="predicted"/>
<evidence type="ECO:0000256" key="1">
    <source>
        <dbReference type="SAM" id="MobiDB-lite"/>
    </source>
</evidence>
<sequence>MNMVTKRRNLMMNEPMAKNANAKKSPEDGNGPTADPKRRRRTFELDSIVNNYTFEVNSRSALSIPAEITATINNKKCRRDVAGDDDDLPSTPISIKLQKIVDTMPLSRDALGKIKDLMRHSVMDQCLTALNKVYSLTYTQDETIVNNFIKHKGVSKVIDFLKLSVDEGNSPGKEIQTKCIEVAAKVLFSICSCSPFDDATKQWNRKKNAMDVIEHDGVRILLLAHRELKQKGKQYSLCNLDAAKSIWSLISLLSNGGNFTVLEKEQVTALFDLGVELVNDMKYTKLSKGIYMMSDIFQTMNHIIVFNNDESGAKGVLTGRDIEESNILSECCIMFRKNSTISRSTDAVEQVVTFLHYSHCRELFKNTSDYEKILPICLLGVVMGPLLRIKFRKRAMMIICKACMVVDKKKIKRAGVKEIFTALIISQSIELDEENEGDVFPPLVQYYGDIINQIEEKETDEGDDVESFISSII</sequence>
<reference evidence="2 3" key="1">
    <citation type="submission" date="2016-09" db="EMBL/GenBank/DDBJ databases">
        <title>Extensive genetic diversity and differential bi-allelic expression allows diatom success in the polar Southern Ocean.</title>
        <authorList>
            <consortium name="DOE Joint Genome Institute"/>
            <person name="Mock T."/>
            <person name="Otillar R.P."/>
            <person name="Strauss J."/>
            <person name="Dupont C."/>
            <person name="Frickenhaus S."/>
            <person name="Maumus F."/>
            <person name="Mcmullan M."/>
            <person name="Sanges R."/>
            <person name="Schmutz J."/>
            <person name="Toseland A."/>
            <person name="Valas R."/>
            <person name="Veluchamy A."/>
            <person name="Ward B.J."/>
            <person name="Allen A."/>
            <person name="Barry K."/>
            <person name="Falciatore A."/>
            <person name="Ferrante M."/>
            <person name="Fortunato A.E."/>
            <person name="Gloeckner G."/>
            <person name="Gruber A."/>
            <person name="Hipkin R."/>
            <person name="Janech M."/>
            <person name="Kroth P."/>
            <person name="Leese F."/>
            <person name="Lindquist E."/>
            <person name="Lyon B.R."/>
            <person name="Martin J."/>
            <person name="Mayer C."/>
            <person name="Parker M."/>
            <person name="Quesneville H."/>
            <person name="Raymond J."/>
            <person name="Uhlig C."/>
            <person name="Valentin K.U."/>
            <person name="Worden A.Z."/>
            <person name="Armbrust E.V."/>
            <person name="Bowler C."/>
            <person name="Green B."/>
            <person name="Moulton V."/>
            <person name="Van Oosterhout C."/>
            <person name="Grigoriev I."/>
        </authorList>
    </citation>
    <scope>NUCLEOTIDE SEQUENCE [LARGE SCALE GENOMIC DNA]</scope>
    <source>
        <strain evidence="2 3">CCMP1102</strain>
    </source>
</reference>
<feature type="region of interest" description="Disordered" evidence="1">
    <location>
        <begin position="1"/>
        <end position="40"/>
    </location>
</feature>
<dbReference type="EMBL" id="KV784361">
    <property type="protein sequence ID" value="OEU13773.1"/>
    <property type="molecule type" value="Genomic_DNA"/>
</dbReference>
<dbReference type="KEGG" id="fcy:FRACYDRAFT_242124"/>
<organism evidence="2 3">
    <name type="scientific">Fragilariopsis cylindrus CCMP1102</name>
    <dbReference type="NCBI Taxonomy" id="635003"/>
    <lineage>
        <taxon>Eukaryota</taxon>
        <taxon>Sar</taxon>
        <taxon>Stramenopiles</taxon>
        <taxon>Ochrophyta</taxon>
        <taxon>Bacillariophyta</taxon>
        <taxon>Bacillariophyceae</taxon>
        <taxon>Bacillariophycidae</taxon>
        <taxon>Bacillariales</taxon>
        <taxon>Bacillariaceae</taxon>
        <taxon>Fragilariopsis</taxon>
    </lineage>
</organism>
<dbReference type="InParanoid" id="A0A1E7F7E1"/>
<dbReference type="Proteomes" id="UP000095751">
    <property type="component" value="Unassembled WGS sequence"/>
</dbReference>
<evidence type="ECO:0000313" key="2">
    <source>
        <dbReference type="EMBL" id="OEU13773.1"/>
    </source>
</evidence>
<dbReference type="AlphaFoldDB" id="A0A1E7F7E1"/>